<feature type="region of interest" description="Disordered" evidence="1">
    <location>
        <begin position="2897"/>
        <end position="3062"/>
    </location>
</feature>
<dbReference type="InterPro" id="IPR045167">
    <property type="entry name" value="Hobbit"/>
</dbReference>
<dbReference type="GeneID" id="25985193"/>
<reference evidence="6 7" key="1">
    <citation type="journal article" date="2012" name="Eukaryot. Cell">
        <title>Draft genome sequence of CBS 2479, the standard type strain of Trichosporon asahii.</title>
        <authorList>
            <person name="Yang R.Y."/>
            <person name="Li H.T."/>
            <person name="Zhu H."/>
            <person name="Zhou G.P."/>
            <person name="Wang M."/>
            <person name="Wang L."/>
        </authorList>
    </citation>
    <scope>NUCLEOTIDE SEQUENCE [LARGE SCALE GENOMIC DNA]</scope>
    <source>
        <strain evidence="7">ATCC 90039 / CBS 2479 / JCM 2466 / KCTC 7840 / NCYC 2677 / UAMH 7654</strain>
    </source>
</reference>
<feature type="compositionally biased region" description="Basic and acidic residues" evidence="1">
    <location>
        <begin position="192"/>
        <end position="209"/>
    </location>
</feature>
<feature type="transmembrane region" description="Helical" evidence="2">
    <location>
        <begin position="9"/>
        <end position="28"/>
    </location>
</feature>
<dbReference type="OrthoDB" id="1562405at2759"/>
<feature type="domain" description="FMP27 WPPW motif-containing RBG unit" evidence="5">
    <location>
        <begin position="1828"/>
        <end position="2294"/>
    </location>
</feature>
<feature type="compositionally biased region" description="Basic and acidic residues" evidence="1">
    <location>
        <begin position="2897"/>
        <end position="2908"/>
    </location>
</feature>
<feature type="region of interest" description="Disordered" evidence="1">
    <location>
        <begin position="2709"/>
        <end position="2751"/>
    </location>
</feature>
<feature type="compositionally biased region" description="Low complexity" evidence="1">
    <location>
        <begin position="2657"/>
        <end position="2677"/>
    </location>
</feature>
<feature type="region of interest" description="Disordered" evidence="1">
    <location>
        <begin position="954"/>
        <end position="974"/>
    </location>
</feature>
<evidence type="ECO:0008006" key="8">
    <source>
        <dbReference type="Google" id="ProtNLM"/>
    </source>
</evidence>
<feature type="region of interest" description="Disordered" evidence="1">
    <location>
        <begin position="2127"/>
        <end position="2152"/>
    </location>
</feature>
<feature type="region of interest" description="Disordered" evidence="1">
    <location>
        <begin position="188"/>
        <end position="219"/>
    </location>
</feature>
<dbReference type="SMART" id="SM01215">
    <property type="entry name" value="Fmp27_SW"/>
    <property type="match status" value="1"/>
</dbReference>
<dbReference type="VEuPathDB" id="FungiDB:A1Q1_01679"/>
<dbReference type="InterPro" id="IPR019449">
    <property type="entry name" value="FMP27_WPPW_RBG"/>
</dbReference>
<feature type="compositionally biased region" description="Polar residues" evidence="1">
    <location>
        <begin position="2909"/>
        <end position="2942"/>
    </location>
</feature>
<keyword evidence="2" id="KW-0472">Membrane</keyword>
<dbReference type="PANTHER" id="PTHR15678">
    <property type="entry name" value="ANTIGEN MLAA-22-RELATED"/>
    <property type="match status" value="1"/>
</dbReference>
<feature type="compositionally biased region" description="Polar residues" evidence="1">
    <location>
        <begin position="2639"/>
        <end position="2656"/>
    </location>
</feature>
<keyword evidence="2" id="KW-1133">Transmembrane helix</keyword>
<dbReference type="InterPro" id="IPR019441">
    <property type="entry name" value="FMP27/BLTP2/Hobbit_GFWDK_RBG"/>
</dbReference>
<evidence type="ECO:0000313" key="6">
    <source>
        <dbReference type="EMBL" id="EJT49198.1"/>
    </source>
</evidence>
<feature type="compositionally biased region" description="Acidic residues" evidence="1">
    <location>
        <begin position="965"/>
        <end position="974"/>
    </location>
</feature>
<feature type="region of interest" description="Disordered" evidence="1">
    <location>
        <begin position="380"/>
        <end position="415"/>
    </location>
</feature>
<evidence type="ECO:0000259" key="5">
    <source>
        <dbReference type="SMART" id="SM01216"/>
    </source>
</evidence>
<dbReference type="HOGENOM" id="CLU_000202_1_0_1"/>
<keyword evidence="2" id="KW-0812">Transmembrane</keyword>
<name>J5QUN6_TRIAS</name>
<dbReference type="EMBL" id="ALBS01000177">
    <property type="protein sequence ID" value="EJT49198.1"/>
    <property type="molecule type" value="Genomic_DNA"/>
</dbReference>
<accession>J5QUN6</accession>
<feature type="compositionally biased region" description="Basic and acidic residues" evidence="1">
    <location>
        <begin position="2556"/>
        <end position="2582"/>
    </location>
</feature>
<feature type="compositionally biased region" description="Polar residues" evidence="1">
    <location>
        <begin position="2681"/>
        <end position="2690"/>
    </location>
</feature>
<organism evidence="6 7">
    <name type="scientific">Trichosporon asahii var. asahii (strain ATCC 90039 / CBS 2479 / JCM 2466 / KCTC 7840 / NBRC 103889/ NCYC 2677 / UAMH 7654)</name>
    <name type="common">Yeast</name>
    <dbReference type="NCBI Taxonomy" id="1186058"/>
    <lineage>
        <taxon>Eukaryota</taxon>
        <taxon>Fungi</taxon>
        <taxon>Dikarya</taxon>
        <taxon>Basidiomycota</taxon>
        <taxon>Agaricomycotina</taxon>
        <taxon>Tremellomycetes</taxon>
        <taxon>Trichosporonales</taxon>
        <taxon>Trichosporonaceae</taxon>
        <taxon>Trichosporon</taxon>
    </lineage>
</organism>
<dbReference type="SMART" id="SM01214">
    <property type="entry name" value="Fmp27_GFWDK"/>
    <property type="match status" value="1"/>
</dbReference>
<feature type="region of interest" description="Disordered" evidence="1">
    <location>
        <begin position="273"/>
        <end position="298"/>
    </location>
</feature>
<feature type="domain" description="FMP27/BLTP2/Hobbit GFWDK motif-containing RBG unit" evidence="3">
    <location>
        <begin position="1408"/>
        <end position="1559"/>
    </location>
</feature>
<feature type="domain" description="FMP27 SW motif-containing RBG unit" evidence="4">
    <location>
        <begin position="1292"/>
        <end position="1390"/>
    </location>
</feature>
<feature type="compositionally biased region" description="Low complexity" evidence="1">
    <location>
        <begin position="693"/>
        <end position="707"/>
    </location>
</feature>
<dbReference type="Pfam" id="PF10344">
    <property type="entry name" value="Hobbit"/>
    <property type="match status" value="1"/>
</dbReference>
<feature type="region of interest" description="Disordered" evidence="1">
    <location>
        <begin position="657"/>
        <end position="722"/>
    </location>
</feature>
<dbReference type="SMART" id="SM01216">
    <property type="entry name" value="Fmp27_WPPW"/>
    <property type="match status" value="1"/>
</dbReference>
<protein>
    <recommendedName>
        <fullName evidence="8">Golgi-body localization protein domain-containing protein</fullName>
    </recommendedName>
</protein>
<dbReference type="InterPro" id="IPR019415">
    <property type="entry name" value="FMP27_SW_RBG"/>
</dbReference>
<evidence type="ECO:0000256" key="2">
    <source>
        <dbReference type="SAM" id="Phobius"/>
    </source>
</evidence>
<evidence type="ECO:0000259" key="3">
    <source>
        <dbReference type="SMART" id="SM01214"/>
    </source>
</evidence>
<dbReference type="KEGG" id="tasa:A1Q1_01679"/>
<dbReference type="RefSeq" id="XP_014180193.1">
    <property type="nucleotide sequence ID" value="XM_014324718.1"/>
</dbReference>
<sequence length="3062" mass="343003">MASSWIAKVVGLLLVSLVLSYVIIPWAIERFSKFRLRVKKLSIFSARGLEWRSKAHANAAEPDLRIDHIYWSWGGCSPTSIVTLHFDGITVRARKHPKKSGKDQEVRIGASGTILTLQSHPKKKKRLPPNVQRVVNNLVHMVVHHWSRIATRIGVSVQKIRVIMEDHGESEVLIGGIVLSSARETLAPLPHPSDKDDLSAKNCPKTKESKGHRRRGSLANLQSIHDKVSKTASNLWSSAVGYGVDHVVFTLTLSNVDAVQPLPMYSSHSDNTITTSLPHLSPRTSTTSMSSTKSARTSSFTTFDPINSLLNFRASRDARARSYEKIAAIDTATTVKVSVGFAANHDILAEDNIRADVQVGTIHASIDALEKAQKIIKEKTPVHKEDVKAELQQPQHKDTETEPAEESAKKPDDQALLRASERTSISFSKVYVSHALPVTKVDSPPCSSCESSTAVEASDAGSAFTLSLDFTNLCLTVSGTNSNEDPRLRKLYGKNESSESLLRGVSVCLYWTSIELQCISPGETSNEKIQLVAIRKAEFDLLSSWRPMTSVPSNLLFADDLNQFLVYARGSIASVDVATDVQLCEELIASWRAVHPPKEKKHPKHKKHFDGIPPRVVFLVDIGHISMVVANRADENSATITLACDGLTMGTHTEYKTLSAKPKSSPASSTATTPSVNAKSGRSAPSSPTSIKSNNTFRSTSSRTSTTKVSADEVDTSNQIGPDDYSLVLKGDGFVNIDPIQLRLSLGSRNERSFRLAHLGPVNGEIFGDIRGVQTVDENGRDRYSLCPESFLADGDITVEEGLRLEIWSEEVVDAIRQLAGLRNPKEHNQAKPSSDPLNKMPVGLSLRADVPLSIFLGHKELNPAGAKLVHGIWLTSHAVVDYASYGPIKRDGSSTKLPDSDARKQLGLYTDIRTTAAQDAKVLKDQKGQSALFAFTLLDTNIKPVLNGSNFIEKGGTDQHMPEDEYDDESPPEPDLEYAAWGFKGNRRREQPGIRPTILPPADVAPRSTVRLPRLLMNARLVKPTANDESSASVSVRMDLLHLHISVADIYCFMLGGQTLKDIAEPFKKPKPADGEVKKHKRYVKVVCLIPNLWADFALPLRERVFLTFSNLGVNVIPNDPLKITSDSVLLYVQSRTFPGYYDELGLIKKLDASIDLPGKVIGINADAFRIRIPYAFVLYQLIFNINVTIKTCKLLAHNFKSKQFSMIKMPASEQPKYLPTFKINVGLFRLEFRDHPVENRLNLANRVGLVEQKKRIGLEDMFEHKVSLLRDEDVRPVNHLTTNATVSEAEARYRLDWHMSQSWIKRMKRATAEQNRREEAINSKMKVKRPTDLPIHILPLEQTTPLFRASFSDVKLTLAPPPLSRDQIINFMSNTSTPFDKDVQFSLMVPFELDWTQTECKITLRDYPLPLLRVPPKKDGTPSWHVTTLLVIAEELPQQNLEDTCLFVPVEILPAQSGHVDAPALRCQVAKTITPVKTYARPIFSITSDDPATITWCNSYQPGISDVMKVLDGFSSPPRDPSPKPGFWDKMRLSLHWITNVEFSHSLRLLLKDPYQIDGTGAGFALVFRSHCRIQINEPNDQHELIQFLAEEALVSIPDLTNYDDKRAVGLDAPPEGESDGGEADRRFIEKRSIKPCARFLNGIRFGVGFRFERTCRPWTCTKNCGDTTNLFHRQCRIFNFIPHQAVRLRRADVVEHMAAEAGHPIDSYEGFRSDFIHFSISLDAPRDRNREKNLANAGADNNNSLYLSPKAFAHFFAWWHLFTSKIPAPIRQGPVFPDSPPPSKKFGKSMATIKYRTDLSPVYVQHGYFQWSQQLWSTGRAEHVGVKLRVDRFRLDGHQRMTERRVWQDKLQRVKTVVNKPFYACDLILDVIRLKGMVSTFDEMTTLCAENPPPADMPKVPHASELPPLDRQWYSWFDYIDADHKPFDRNPRVLLVHLGDCPHVFLSRRVKARLISAHEDPDAPPSDLGATKFGHEKTHICYLGAAMGVGPMQSEITQTRIIQLEGVLSKLPPPFEGEPAKITDGRTLAAQRINILQNHIADLRERERRHMDDNTFIQEHDQAALEADASGDVTFENTIHVHSPRLFFNNVSRNLMYKYLYSRQNRRKEEYTGSYESLKGLRDGMNKRMNRTPNGLNADDLQPDPNSSTDAVQELQETLEKLVDSNQPSLYKLPSDFFSDKNDLRRPELGLPAECTVHPHWQAVILKPQVSLRSTADVEAVVLVAMEEINYRDYSVRDTKGEDHVSTNVLDRDFISFQGLQAFYPSNRIAKTKKAEGNPNFQLDFVPLEIFVDTKCEANDYERIVLKTDISMSMDRFNQLRPPRGLEWPETRNEAGELITHLRKHQNETSITIPMITVSATSVHYSALYYIVTDLLLYRDPQDVQRSAKIESFLYKFDRRDRNPQQLLLSLFVLQQHIRNLTELQRGYEMNMDRLNENGKRELFQIRSELLNEYESLFTIFAVVNVNRSREQAREMLKTLSKIDIRAGNVAWHMLRDNGDPLLKLNIKHTIASRINNQDASSDHALVIGDLAALNTNADALFPEVFYRTAMKEVPKSKSKKKKDDDKDKDNDKRNRDGSKPNSSVSMAISWAPEVGGIKIVREGTLFLHPCRFRLEEEVGSAVMAYIFRPKKGQEETQANDGTHNMETTNMGTSKNSKNSSDAKNANSKNSDAASPHESISTTDNSVNATINERLRCKSALISSDRFNHRTGNQKNGDAASVHESSHGHGHSHTHGGDETDTDDEDGAEMRSRAKNNFTFVSVVMGSTTFVLDYKRDDHRKHNAISLPECVDFRFDVPSINYENKVWTAEDLVNHLKVDIMKSMWHQRSDIIKQVFHKTSIFRSKKGLRQIAGIETQSATAAMKKEQKKSALRFKESALEPLDIDDALAPQITHDLDPKMPEHGSRSVSPTATANSSSRHQRGPSATSEPSIQEASTASEDQDPDASVDSSTPQGSRDSSTPRDSRDAASAKDSASSQKSHKSHGLGSLLKSGIRKVKDHAHHHHDKDKNQDASSPTSASSRYAEDQAALGEAACMLDRAGAEDLTPPLEDAPRAPQAG</sequence>
<feature type="compositionally biased region" description="Low complexity" evidence="1">
    <location>
        <begin position="659"/>
        <end position="675"/>
    </location>
</feature>
<feature type="region of interest" description="Disordered" evidence="1">
    <location>
        <begin position="2637"/>
        <end position="2690"/>
    </location>
</feature>
<dbReference type="Proteomes" id="UP000002748">
    <property type="component" value="Unassembled WGS sequence"/>
</dbReference>
<feature type="compositionally biased region" description="Polar residues" evidence="1">
    <location>
        <begin position="3015"/>
        <end position="3024"/>
    </location>
</feature>
<feature type="compositionally biased region" description="Polar residues" evidence="1">
    <location>
        <begin position="676"/>
        <end position="692"/>
    </location>
</feature>
<comment type="caution">
    <text evidence="6">The sequence shown here is derived from an EMBL/GenBank/DDBJ whole genome shotgun (WGS) entry which is preliminary data.</text>
</comment>
<feature type="compositionally biased region" description="Low complexity" evidence="1">
    <location>
        <begin position="284"/>
        <end position="298"/>
    </location>
</feature>
<evidence type="ECO:0000313" key="7">
    <source>
        <dbReference type="Proteomes" id="UP000002748"/>
    </source>
</evidence>
<evidence type="ECO:0000256" key="1">
    <source>
        <dbReference type="SAM" id="MobiDB-lite"/>
    </source>
</evidence>
<proteinExistence type="predicted"/>
<feature type="region of interest" description="Disordered" evidence="1">
    <location>
        <begin position="2556"/>
        <end position="2591"/>
    </location>
</feature>
<gene>
    <name evidence="6" type="ORF">A1Q1_01679</name>
</gene>
<evidence type="ECO:0000259" key="4">
    <source>
        <dbReference type="SMART" id="SM01215"/>
    </source>
</evidence>
<feature type="compositionally biased region" description="Basic residues" evidence="1">
    <location>
        <begin position="2996"/>
        <end position="3009"/>
    </location>
</feature>
<feature type="compositionally biased region" description="Basic and acidic residues" evidence="1">
    <location>
        <begin position="2963"/>
        <end position="2973"/>
    </location>
</feature>
<dbReference type="PANTHER" id="PTHR15678:SF6">
    <property type="entry name" value="BRIDGE-LIKE LIPID TRANSFER PROTEIN FAMILY MEMBER 2"/>
    <property type="match status" value="1"/>
</dbReference>